<reference evidence="3" key="2">
    <citation type="journal article" date="2019" name="IMA Fungus">
        <title>Genome sequencing and comparison of five Tilletia species to identify candidate genes for the detection of regulated species infecting wheat.</title>
        <authorList>
            <person name="Nguyen H.D.T."/>
            <person name="Sultana T."/>
            <person name="Kesanakurti P."/>
            <person name="Hambleton S."/>
        </authorList>
    </citation>
    <scope>NUCLEOTIDE SEQUENCE</scope>
    <source>
        <strain evidence="3">DAOMC 238032</strain>
    </source>
</reference>
<keyword evidence="1" id="KW-0732">Signal</keyword>
<reference evidence="3" key="1">
    <citation type="submission" date="2016-04" db="EMBL/GenBank/DDBJ databases">
        <authorList>
            <person name="Nguyen H.D."/>
            <person name="Kesanakurti P."/>
            <person name="Cullis J."/>
            <person name="Levesque C.A."/>
            <person name="Hambleton S."/>
        </authorList>
    </citation>
    <scope>NUCLEOTIDE SEQUENCE</scope>
    <source>
        <strain evidence="3">DAOMC 238032</strain>
    </source>
</reference>
<protein>
    <recommendedName>
        <fullName evidence="6">Extracellular membrane protein CFEM domain-containing protein</fullName>
    </recommendedName>
</protein>
<comment type="caution">
    <text evidence="3">The sequence shown here is derived from an EMBL/GenBank/DDBJ whole genome shotgun (WGS) entry which is preliminary data.</text>
</comment>
<dbReference type="EMBL" id="LWDD02002760">
    <property type="protein sequence ID" value="KAE8239234.1"/>
    <property type="molecule type" value="Genomic_DNA"/>
</dbReference>
<sequence>MKLTLIFAIMLLASVSIAAQNTLEERTRCRDTCGPKLDCAKTCLFCYDCIRNGKKLDASSAKALQCKTECARHYDAGQHSELVACEAKCDCLNVRCPQALDVFDPVLVIVNVGQTVASVQALHSSGALPSTKKAA</sequence>
<dbReference type="EMBL" id="CAJHJG010004952">
    <property type="protein sequence ID" value="CAD6946368.1"/>
    <property type="molecule type" value="Genomic_DNA"/>
</dbReference>
<dbReference type="AlphaFoldDB" id="A0A8T8SFU7"/>
<feature type="chain" id="PRO_5035848782" description="Extracellular membrane protein CFEM domain-containing protein" evidence="1">
    <location>
        <begin position="20"/>
        <end position="135"/>
    </location>
</feature>
<feature type="signal peptide" evidence="1">
    <location>
        <begin position="1"/>
        <end position="19"/>
    </location>
</feature>
<keyword evidence="5" id="KW-1185">Reference proteome</keyword>
<gene>
    <name evidence="3" type="ORF">A4X03_0g8657</name>
    <name evidence="2" type="ORF">JKIAZH3_G8904</name>
</gene>
<reference evidence="2" key="3">
    <citation type="submission" date="2020-10" db="EMBL/GenBank/DDBJ databases">
        <authorList>
            <person name="Sedaghatjoo S."/>
        </authorList>
    </citation>
    <scope>NUCLEOTIDE SEQUENCE</scope>
    <source>
        <strain evidence="2">AZH3</strain>
    </source>
</reference>
<proteinExistence type="predicted"/>
<evidence type="ECO:0000313" key="5">
    <source>
        <dbReference type="Proteomes" id="UP000836402"/>
    </source>
</evidence>
<accession>A0A8T8SFU7</accession>
<evidence type="ECO:0000313" key="3">
    <source>
        <dbReference type="EMBL" id="KAE8239234.1"/>
    </source>
</evidence>
<dbReference type="Proteomes" id="UP000077671">
    <property type="component" value="Unassembled WGS sequence"/>
</dbReference>
<organism evidence="3 4">
    <name type="scientific">Tilletia caries</name>
    <name type="common">wheat bunt fungus</name>
    <dbReference type="NCBI Taxonomy" id="13290"/>
    <lineage>
        <taxon>Eukaryota</taxon>
        <taxon>Fungi</taxon>
        <taxon>Dikarya</taxon>
        <taxon>Basidiomycota</taxon>
        <taxon>Ustilaginomycotina</taxon>
        <taxon>Exobasidiomycetes</taxon>
        <taxon>Tilletiales</taxon>
        <taxon>Tilletiaceae</taxon>
        <taxon>Tilletia</taxon>
    </lineage>
</organism>
<evidence type="ECO:0000313" key="4">
    <source>
        <dbReference type="Proteomes" id="UP000077671"/>
    </source>
</evidence>
<name>A0A8T8SFU7_9BASI</name>
<evidence type="ECO:0008006" key="6">
    <source>
        <dbReference type="Google" id="ProtNLM"/>
    </source>
</evidence>
<evidence type="ECO:0000313" key="2">
    <source>
        <dbReference type="EMBL" id="CAD6946368.1"/>
    </source>
</evidence>
<evidence type="ECO:0000256" key="1">
    <source>
        <dbReference type="SAM" id="SignalP"/>
    </source>
</evidence>
<dbReference type="Proteomes" id="UP000836402">
    <property type="component" value="Unassembled WGS sequence"/>
</dbReference>